<comment type="caution">
    <text evidence="3">The sequence shown here is derived from an EMBL/GenBank/DDBJ whole genome shotgun (WGS) entry which is preliminary data.</text>
</comment>
<name>A0A8J5K3K3_HOMAM</name>
<feature type="region of interest" description="Disordered" evidence="1">
    <location>
        <begin position="668"/>
        <end position="695"/>
    </location>
</feature>
<protein>
    <submittedName>
        <fullName evidence="3">Uncharacterized protein</fullName>
    </submittedName>
</protein>
<feature type="signal peptide" evidence="2">
    <location>
        <begin position="1"/>
        <end position="30"/>
    </location>
</feature>
<keyword evidence="2" id="KW-0732">Signal</keyword>
<organism evidence="3 4">
    <name type="scientific">Homarus americanus</name>
    <name type="common">American lobster</name>
    <dbReference type="NCBI Taxonomy" id="6706"/>
    <lineage>
        <taxon>Eukaryota</taxon>
        <taxon>Metazoa</taxon>
        <taxon>Ecdysozoa</taxon>
        <taxon>Arthropoda</taxon>
        <taxon>Crustacea</taxon>
        <taxon>Multicrustacea</taxon>
        <taxon>Malacostraca</taxon>
        <taxon>Eumalacostraca</taxon>
        <taxon>Eucarida</taxon>
        <taxon>Decapoda</taxon>
        <taxon>Pleocyemata</taxon>
        <taxon>Astacidea</taxon>
        <taxon>Nephropoidea</taxon>
        <taxon>Nephropidae</taxon>
        <taxon>Homarus</taxon>
    </lineage>
</organism>
<dbReference type="EMBL" id="JAHLQT010025477">
    <property type="protein sequence ID" value="KAG7164259.1"/>
    <property type="molecule type" value="Genomic_DNA"/>
</dbReference>
<evidence type="ECO:0000256" key="1">
    <source>
        <dbReference type="SAM" id="MobiDB-lite"/>
    </source>
</evidence>
<feature type="region of interest" description="Disordered" evidence="1">
    <location>
        <begin position="243"/>
        <end position="273"/>
    </location>
</feature>
<evidence type="ECO:0000313" key="4">
    <source>
        <dbReference type="Proteomes" id="UP000747542"/>
    </source>
</evidence>
<feature type="region of interest" description="Disordered" evidence="1">
    <location>
        <begin position="199"/>
        <end position="223"/>
    </location>
</feature>
<evidence type="ECO:0000313" key="3">
    <source>
        <dbReference type="EMBL" id="KAG7164259.1"/>
    </source>
</evidence>
<reference evidence="3" key="1">
    <citation type="journal article" date="2021" name="Sci. Adv.">
        <title>The American lobster genome reveals insights on longevity, neural, and immune adaptations.</title>
        <authorList>
            <person name="Polinski J.M."/>
            <person name="Zimin A.V."/>
            <person name="Clark K.F."/>
            <person name="Kohn A.B."/>
            <person name="Sadowski N."/>
            <person name="Timp W."/>
            <person name="Ptitsyn A."/>
            <person name="Khanna P."/>
            <person name="Romanova D.Y."/>
            <person name="Williams P."/>
            <person name="Greenwood S.J."/>
            <person name="Moroz L.L."/>
            <person name="Walt D.R."/>
            <person name="Bodnar A.G."/>
        </authorList>
    </citation>
    <scope>NUCLEOTIDE SEQUENCE</scope>
    <source>
        <strain evidence="3">GMGI-L3</strain>
    </source>
</reference>
<feature type="compositionally biased region" description="Low complexity" evidence="1">
    <location>
        <begin position="669"/>
        <end position="686"/>
    </location>
</feature>
<gene>
    <name evidence="3" type="ORF">Hamer_G019624</name>
</gene>
<dbReference type="OrthoDB" id="6358518at2759"/>
<proteinExistence type="predicted"/>
<feature type="compositionally biased region" description="Low complexity" evidence="1">
    <location>
        <begin position="247"/>
        <end position="256"/>
    </location>
</feature>
<keyword evidence="4" id="KW-1185">Reference proteome</keyword>
<evidence type="ECO:0000256" key="2">
    <source>
        <dbReference type="SAM" id="SignalP"/>
    </source>
</evidence>
<sequence length="748" mass="82023">MQLYSGRMRDQPRPAVRCILLMTLLVTSRAVANHDEASPGDIITPKDQLPGPNWEDNEESFRILQPRVASPAPLQHHLHYHQHDQVQNHDKPQIVEREARTRRSVAGRSSGSDMVSHFGGIGNPGLLGFPISLGNSSSYLVPSEDHGTTHPPIYGGVGDDIREHFPLVFGGSLNSSNNQQFVSVGNQRPSNIFSASYSSPTSAASTWGNPPHDTSNTPTPLTPANFQHLFNAQLAHDNDLPVEENISSSSSVPVSSGAAAPDGLDSQYHSQQTPPKINTLQLLNKFYENFASSNPSYTSQQQQHPQNDPLIPDISTLDDASHQVSQRPYIPAYGNLQVNQNTDLQNDDVKVVNAEVFTAVQSADVVDAEVQSADVVDAEVASAAAASATTSASGCLSSSACALFVAIALAFGATSAFTIPFFAPGILGRRRRSIDYVVLSQDNATSFLNNYLNFLKNDSINISKSENLFFKALTDPTDDSTRQILKKLEHFILKNKDKLLNITAQELQLKESNPVLDVISENVDKTNTKPTSVSMKPSDGEMPDTVVSKHDNIHTQYTWSVQDHPSPLRSDGRAFGSHLKSPGANYDILGAKYSEGNSHNPYSQLHQPGVTTTTSTLPYNTQRVSHLNTSFLSRRWSTESYNTQPHPTNLLQYVRSVNTPYRVSNRALPDSSHYYPTPDYDSPYTHHPSHASGGVDILQRTERQGGGRERVALYRTVCSGLHHPHIPDNDITRFIANKCNILQYAGII</sequence>
<feature type="chain" id="PRO_5035307739" evidence="2">
    <location>
        <begin position="31"/>
        <end position="748"/>
    </location>
</feature>
<accession>A0A8J5K3K3</accession>
<dbReference type="AlphaFoldDB" id="A0A8J5K3K3"/>
<dbReference type="Proteomes" id="UP000747542">
    <property type="component" value="Unassembled WGS sequence"/>
</dbReference>
<feature type="compositionally biased region" description="Polar residues" evidence="1">
    <location>
        <begin position="212"/>
        <end position="223"/>
    </location>
</feature>